<keyword evidence="2" id="KW-1185">Reference proteome</keyword>
<comment type="caution">
    <text evidence="1">The sequence shown here is derived from an EMBL/GenBank/DDBJ whole genome shotgun (WGS) entry which is preliminary data.</text>
</comment>
<sequence length="80" mass="9261">MLVLKHMPNVNQLVIGKGALPCIEGLYIVSLVELDKVPQGIELLRSLKKLWLVNLHRGFLSQWNKSEMHHKMQHVLEIRV</sequence>
<organism evidence="1 2">
    <name type="scientific">Panicum virgatum</name>
    <name type="common">Blackwell switchgrass</name>
    <dbReference type="NCBI Taxonomy" id="38727"/>
    <lineage>
        <taxon>Eukaryota</taxon>
        <taxon>Viridiplantae</taxon>
        <taxon>Streptophyta</taxon>
        <taxon>Embryophyta</taxon>
        <taxon>Tracheophyta</taxon>
        <taxon>Spermatophyta</taxon>
        <taxon>Magnoliopsida</taxon>
        <taxon>Liliopsida</taxon>
        <taxon>Poales</taxon>
        <taxon>Poaceae</taxon>
        <taxon>PACMAD clade</taxon>
        <taxon>Panicoideae</taxon>
        <taxon>Panicodae</taxon>
        <taxon>Paniceae</taxon>
        <taxon>Panicinae</taxon>
        <taxon>Panicum</taxon>
        <taxon>Panicum sect. Hiantes</taxon>
    </lineage>
</organism>
<reference evidence="1" key="1">
    <citation type="submission" date="2020-05" db="EMBL/GenBank/DDBJ databases">
        <title>WGS assembly of Panicum virgatum.</title>
        <authorList>
            <person name="Lovell J.T."/>
            <person name="Jenkins J."/>
            <person name="Shu S."/>
            <person name="Juenger T.E."/>
            <person name="Schmutz J."/>
        </authorList>
    </citation>
    <scope>NUCLEOTIDE SEQUENCE</scope>
    <source>
        <strain evidence="1">AP13</strain>
    </source>
</reference>
<evidence type="ECO:0000313" key="1">
    <source>
        <dbReference type="EMBL" id="KAG2556897.1"/>
    </source>
</evidence>
<dbReference type="AlphaFoldDB" id="A0A8T0P491"/>
<gene>
    <name evidence="1" type="ORF">PVAP13_8NG155003</name>
</gene>
<proteinExistence type="predicted"/>
<dbReference type="Proteomes" id="UP000823388">
    <property type="component" value="Chromosome 8N"/>
</dbReference>
<protein>
    <submittedName>
        <fullName evidence="1">Uncharacterized protein</fullName>
    </submittedName>
</protein>
<accession>A0A8T0P491</accession>
<evidence type="ECO:0000313" key="2">
    <source>
        <dbReference type="Proteomes" id="UP000823388"/>
    </source>
</evidence>
<dbReference type="EMBL" id="CM029052">
    <property type="protein sequence ID" value="KAG2556897.1"/>
    <property type="molecule type" value="Genomic_DNA"/>
</dbReference>
<name>A0A8T0P491_PANVG</name>